<organism evidence="1 2">
    <name type="scientific">Streptomyces albogriseolus</name>
    <dbReference type="NCBI Taxonomy" id="1887"/>
    <lineage>
        <taxon>Bacteria</taxon>
        <taxon>Bacillati</taxon>
        <taxon>Actinomycetota</taxon>
        <taxon>Actinomycetes</taxon>
        <taxon>Kitasatosporales</taxon>
        <taxon>Streptomycetaceae</taxon>
        <taxon>Streptomyces</taxon>
        <taxon>Streptomyces albogriseolus group</taxon>
    </lineage>
</organism>
<name>A0ACC6UEZ6_STRAO</name>
<evidence type="ECO:0000313" key="1">
    <source>
        <dbReference type="EMBL" id="MEY9809901.1"/>
    </source>
</evidence>
<protein>
    <submittedName>
        <fullName evidence="1">Uncharacterized protein</fullName>
    </submittedName>
</protein>
<reference evidence="1" key="1">
    <citation type="submission" date="2024-07" db="EMBL/GenBank/DDBJ databases">
        <title>Genome sequencing of plant associated microbes to promote plant fitness in Sorghum bicolor and Oryza sativa.</title>
        <authorList>
            <person name="Coleman-Derr D."/>
        </authorList>
    </citation>
    <scope>NUCLEOTIDE SEQUENCE</scope>
    <source>
        <strain evidence="1">SAI-173</strain>
    </source>
</reference>
<dbReference type="Proteomes" id="UP001565447">
    <property type="component" value="Unassembled WGS sequence"/>
</dbReference>
<comment type="caution">
    <text evidence="1">The sequence shown here is derived from an EMBL/GenBank/DDBJ whole genome shotgun (WGS) entry which is preliminary data.</text>
</comment>
<keyword evidence="2" id="KW-1185">Reference proteome</keyword>
<sequence>MAVPSTRRHGPLRPHTVPRCSAGLPSTSDSRRSPRPAAVGSPPRAPSRRRTAGPAERAEPDRDLPDRPPRDPAPHRPYRAWQARRTSDRPGSPRPPPQAPRPAPSPHGTAGPPSMSDRPRPPRPATAAPRPAPSPHGTAGPPSTSDRRPSPRRAARHPCARAPPRRATTGPPSASSPAARRRNGGGPPGRSPWVSRSRAAPAVCGRRVGGPCAWVLCDEYRPRGVPAAVTRWCRVAGFRVVREPRIPEAAGGFRFRVSGRPPPPLSESTVSFRDSTTCSSMPVGG</sequence>
<accession>A0ACC6UEZ6</accession>
<evidence type="ECO:0000313" key="2">
    <source>
        <dbReference type="Proteomes" id="UP001565447"/>
    </source>
</evidence>
<gene>
    <name evidence="1" type="ORF">RKD21_000158</name>
</gene>
<proteinExistence type="predicted"/>
<dbReference type="EMBL" id="JBGCBD010000001">
    <property type="protein sequence ID" value="MEY9809901.1"/>
    <property type="molecule type" value="Genomic_DNA"/>
</dbReference>